<dbReference type="RefSeq" id="XP_008087500.1">
    <property type="nucleotide sequence ID" value="XM_008089309.1"/>
</dbReference>
<dbReference type="GeneID" id="19461151"/>
<dbReference type="KEGG" id="glz:GLAREA_02093"/>
<protein>
    <submittedName>
        <fullName evidence="1">Uncharacterized protein</fullName>
    </submittedName>
</protein>
<evidence type="ECO:0000313" key="2">
    <source>
        <dbReference type="Proteomes" id="UP000016922"/>
    </source>
</evidence>
<accession>S3D2A7</accession>
<gene>
    <name evidence="1" type="ORF">GLAREA_02093</name>
</gene>
<sequence>MDLGVVFLVCADVEDRALVQAEEVAPEMVYMVYVKVKVFVEVLEVAVQVLEVVMREEGVEGTQIGWEGH</sequence>
<name>S3D2A7_GLAL2</name>
<dbReference type="AlphaFoldDB" id="S3D2A7"/>
<organism evidence="1 2">
    <name type="scientific">Glarea lozoyensis (strain ATCC 20868 / MF5171)</name>
    <dbReference type="NCBI Taxonomy" id="1116229"/>
    <lineage>
        <taxon>Eukaryota</taxon>
        <taxon>Fungi</taxon>
        <taxon>Dikarya</taxon>
        <taxon>Ascomycota</taxon>
        <taxon>Pezizomycotina</taxon>
        <taxon>Leotiomycetes</taxon>
        <taxon>Helotiales</taxon>
        <taxon>Helotiaceae</taxon>
        <taxon>Glarea</taxon>
    </lineage>
</organism>
<reference evidence="1 2" key="1">
    <citation type="journal article" date="2013" name="BMC Genomics">
        <title>Genomics-driven discovery of the pneumocandin biosynthetic gene cluster in the fungus Glarea lozoyensis.</title>
        <authorList>
            <person name="Chen L."/>
            <person name="Yue Q."/>
            <person name="Zhang X."/>
            <person name="Xiang M."/>
            <person name="Wang C."/>
            <person name="Li S."/>
            <person name="Che Y."/>
            <person name="Ortiz-Lopez F.J."/>
            <person name="Bills G.F."/>
            <person name="Liu X."/>
            <person name="An Z."/>
        </authorList>
    </citation>
    <scope>NUCLEOTIDE SEQUENCE [LARGE SCALE GENOMIC DNA]</scope>
    <source>
        <strain evidence="2">ATCC 20868 / MF5171</strain>
    </source>
</reference>
<dbReference type="EMBL" id="KE145371">
    <property type="protein sequence ID" value="EPE26181.1"/>
    <property type="molecule type" value="Genomic_DNA"/>
</dbReference>
<evidence type="ECO:0000313" key="1">
    <source>
        <dbReference type="EMBL" id="EPE26181.1"/>
    </source>
</evidence>
<dbReference type="HOGENOM" id="CLU_2776141_0_0_1"/>
<proteinExistence type="predicted"/>
<dbReference type="Proteomes" id="UP000016922">
    <property type="component" value="Unassembled WGS sequence"/>
</dbReference>
<keyword evidence="2" id="KW-1185">Reference proteome</keyword>